<organism evidence="8">
    <name type="scientific">Enterococcus faecium</name>
    <name type="common">Streptococcus faecium</name>
    <dbReference type="NCBI Taxonomy" id="1352"/>
    <lineage>
        <taxon>Bacteria</taxon>
        <taxon>Bacillati</taxon>
        <taxon>Bacillota</taxon>
        <taxon>Bacilli</taxon>
        <taxon>Lactobacillales</taxon>
        <taxon>Enterococcaceae</taxon>
        <taxon>Enterococcus</taxon>
    </lineage>
</organism>
<dbReference type="InterPro" id="IPR013783">
    <property type="entry name" value="Ig-like_fold"/>
</dbReference>
<accession>A0A6N3BZ87</accession>
<dbReference type="InterPro" id="IPR019931">
    <property type="entry name" value="LPXTG_anchor"/>
</dbReference>
<dbReference type="AlphaFoldDB" id="A0A6N3BZ87"/>
<keyword evidence="6" id="KW-0812">Transmembrane</keyword>
<dbReference type="InterPro" id="IPR041498">
    <property type="entry name" value="Big_6"/>
</dbReference>
<evidence type="ECO:0000256" key="3">
    <source>
        <dbReference type="ARBA" id="ARBA00022729"/>
    </source>
</evidence>
<evidence type="ECO:0000256" key="1">
    <source>
        <dbReference type="ARBA" id="ARBA00022512"/>
    </source>
</evidence>
<keyword evidence="2" id="KW-0964">Secreted</keyword>
<evidence type="ECO:0000313" key="8">
    <source>
        <dbReference type="EMBL" id="VYU08068.1"/>
    </source>
</evidence>
<reference evidence="8" key="1">
    <citation type="submission" date="2019-11" db="EMBL/GenBank/DDBJ databases">
        <authorList>
            <person name="Feng L."/>
        </authorList>
    </citation>
    <scope>NUCLEOTIDE SEQUENCE</scope>
    <source>
        <strain evidence="8">EFaeciumLFYP64</strain>
    </source>
</reference>
<keyword evidence="6" id="KW-0472">Membrane</keyword>
<evidence type="ECO:0000259" key="7">
    <source>
        <dbReference type="PROSITE" id="PS50847"/>
    </source>
</evidence>
<dbReference type="Gene3D" id="2.60.40.10">
    <property type="entry name" value="Immunoglobulins"/>
    <property type="match status" value="2"/>
</dbReference>
<evidence type="ECO:0000256" key="4">
    <source>
        <dbReference type="ARBA" id="ARBA00023088"/>
    </source>
</evidence>
<protein>
    <recommendedName>
        <fullName evidence="7">Gram-positive cocci surface proteins LPxTG domain-containing protein</fullName>
    </recommendedName>
</protein>
<name>A0A6N3BZ87_ENTFC</name>
<dbReference type="NCBIfam" id="NF033510">
    <property type="entry name" value="Ca_tandemer"/>
    <property type="match status" value="1"/>
</dbReference>
<sequence>MGILTARKFLHILLFSNRDVEKKQSFKIYALLFVHKYMLNPIGGFFPEGDPITAEADDEGNWEATVPELTEGDTVTVVAESEGKDPSAPITVSVNGLTVAAPTATITGNSTDGYPVTGTAAANAAIEILNEAGDIVGSTTADDKGAYTVTLDPDDVAPEEALQVVAVVTAGGQDYRSTGTTQVVPADDVEGLTETPTIDSVTAGDTTIGGTAEPGATVTVTLPDGTEVTTETDDEGNWSVNVPELSEGDTITVVADSDGKDPSDPINVTVGALTVAAPTASISGNSTDGYPVIGKASAHAIIEILNEDNEIVGKGTANHAGNFMITLNPENVTAGDILRVVAIVRVGGKDYRSQATKIVVPNDESDGITPNGNNLNENNKDENNKFLPKTGTENYWYISILGLVLFLFGNVLWYLELKRRRKES</sequence>
<evidence type="ECO:0000256" key="6">
    <source>
        <dbReference type="SAM" id="Phobius"/>
    </source>
</evidence>
<keyword evidence="1" id="KW-0134">Cell wall</keyword>
<feature type="domain" description="Gram-positive cocci surface proteins LPxTG" evidence="7">
    <location>
        <begin position="387"/>
        <end position="424"/>
    </location>
</feature>
<keyword evidence="6" id="KW-1133">Transmembrane helix</keyword>
<feature type="region of interest" description="Disordered" evidence="5">
    <location>
        <begin position="362"/>
        <end position="383"/>
    </location>
</feature>
<feature type="transmembrane region" description="Helical" evidence="6">
    <location>
        <begin position="395"/>
        <end position="415"/>
    </location>
</feature>
<dbReference type="PROSITE" id="PS50847">
    <property type="entry name" value="GRAM_POS_ANCHORING"/>
    <property type="match status" value="1"/>
</dbReference>
<dbReference type="NCBIfam" id="TIGR01167">
    <property type="entry name" value="LPXTG_anchor"/>
    <property type="match status" value="1"/>
</dbReference>
<dbReference type="EMBL" id="CACRTQ010000027">
    <property type="protein sequence ID" value="VYU08068.1"/>
    <property type="molecule type" value="Genomic_DNA"/>
</dbReference>
<evidence type="ECO:0000256" key="5">
    <source>
        <dbReference type="SAM" id="MobiDB-lite"/>
    </source>
</evidence>
<keyword evidence="3" id="KW-0732">Signal</keyword>
<dbReference type="Pfam" id="PF17936">
    <property type="entry name" value="Big_6"/>
    <property type="match status" value="3"/>
</dbReference>
<evidence type="ECO:0000256" key="2">
    <source>
        <dbReference type="ARBA" id="ARBA00022525"/>
    </source>
</evidence>
<keyword evidence="4" id="KW-0572">Peptidoglycan-anchor</keyword>
<proteinExistence type="predicted"/>
<gene>
    <name evidence="8" type="ORF">EFLFYP64_01240</name>
</gene>